<keyword evidence="2" id="KW-1185">Reference proteome</keyword>
<dbReference type="SUPFAM" id="SSF63829">
    <property type="entry name" value="Calcium-dependent phosphotriesterase"/>
    <property type="match status" value="1"/>
</dbReference>
<organism evidence="1 2">
    <name type="scientific">Paraglaciecola aquimarina</name>
    <dbReference type="NCBI Taxonomy" id="1235557"/>
    <lineage>
        <taxon>Bacteria</taxon>
        <taxon>Pseudomonadati</taxon>
        <taxon>Pseudomonadota</taxon>
        <taxon>Gammaproteobacteria</taxon>
        <taxon>Alteromonadales</taxon>
        <taxon>Alteromonadaceae</taxon>
        <taxon>Paraglaciecola</taxon>
    </lineage>
</organism>
<dbReference type="InterPro" id="IPR011110">
    <property type="entry name" value="Reg_prop"/>
</dbReference>
<evidence type="ECO:0000313" key="2">
    <source>
        <dbReference type="Proteomes" id="UP001247805"/>
    </source>
</evidence>
<dbReference type="InterPro" id="IPR015943">
    <property type="entry name" value="WD40/YVTN_repeat-like_dom_sf"/>
</dbReference>
<dbReference type="Pfam" id="PF07494">
    <property type="entry name" value="Reg_prop"/>
    <property type="match status" value="1"/>
</dbReference>
<gene>
    <name evidence="1" type="ORF">RS130_17850</name>
</gene>
<dbReference type="Proteomes" id="UP001247805">
    <property type="component" value="Unassembled WGS sequence"/>
</dbReference>
<dbReference type="RefSeq" id="WP_316027047.1">
    <property type="nucleotide sequence ID" value="NZ_JAWDIO010000002.1"/>
</dbReference>
<comment type="caution">
    <text evidence="1">The sequence shown here is derived from an EMBL/GenBank/DDBJ whole genome shotgun (WGS) entry which is preliminary data.</text>
</comment>
<dbReference type="Gene3D" id="2.130.10.10">
    <property type="entry name" value="YVTN repeat-like/Quinoprotein amine dehydrogenase"/>
    <property type="match status" value="1"/>
</dbReference>
<name>A0ABU3SZR8_9ALTE</name>
<protein>
    <submittedName>
        <fullName evidence="1">Two-component regulator propeller domain-containing protein</fullName>
    </submittedName>
</protein>
<accession>A0ABU3SZR8</accession>
<dbReference type="EMBL" id="JAWDIO010000002">
    <property type="protein sequence ID" value="MDU0355511.1"/>
    <property type="molecule type" value="Genomic_DNA"/>
</dbReference>
<proteinExistence type="predicted"/>
<reference evidence="1 2" key="1">
    <citation type="submission" date="2023-10" db="EMBL/GenBank/DDBJ databases">
        <title>Glaciecola aquimarina strain GGW-M5 nov., isolated from a coastal seawater.</title>
        <authorList>
            <person name="Bayburt H."/>
            <person name="Kim J.M."/>
            <person name="Choi B.J."/>
            <person name="Jeon C.O."/>
        </authorList>
    </citation>
    <scope>NUCLEOTIDE SEQUENCE [LARGE SCALE GENOMIC DNA]</scope>
    <source>
        <strain evidence="1 2">KCTC 32108</strain>
    </source>
</reference>
<evidence type="ECO:0000313" key="1">
    <source>
        <dbReference type="EMBL" id="MDU0355511.1"/>
    </source>
</evidence>
<sequence length="231" mass="26304">MHIRKLYHQYLSVIIVLLGIGVVPNINAASNVFVNYNKSDNLIQNTVTDIVEDKNGFIWFSTFEGLSRFDGYEFKNYPPSYTLPNSIPAGFIKKLQLDSEGQLWVATVNGLAKYNTLSDDFTVFDKNNSDLKSNEIYTLSINRNGQLLVATDENLYLYEQYSKRFLPFIVGGENLPREIKFILSEDDKTWIGSLGHGVYLLDHSTNILYDLKKITLGILILTRITSSISKR</sequence>